<gene>
    <name evidence="7" type="ORF">SAMN04487940_10966</name>
</gene>
<reference evidence="7 8" key="1">
    <citation type="submission" date="2016-10" db="EMBL/GenBank/DDBJ databases">
        <authorList>
            <person name="Varghese N."/>
            <person name="Submissions S."/>
        </authorList>
    </citation>
    <scope>NUCLEOTIDE SEQUENCE [LARGE SCALE GENOMIC DNA]</scope>
    <source>
        <strain evidence="7 8">FF3</strain>
    </source>
</reference>
<dbReference type="InterPro" id="IPR000551">
    <property type="entry name" value="MerR-type_HTH_dom"/>
</dbReference>
<dbReference type="NCBIfam" id="TIGR02044">
    <property type="entry name" value="CueR"/>
    <property type="match status" value="1"/>
</dbReference>
<dbReference type="GeneID" id="80818951"/>
<dbReference type="PANTHER" id="PTHR30204:SF94">
    <property type="entry name" value="HEAVY METAL-DEPENDENT TRANSCRIPTIONAL REGULATOR HI_0293-RELATED"/>
    <property type="match status" value="1"/>
</dbReference>
<dbReference type="PROSITE" id="PS50937">
    <property type="entry name" value="HTH_MERR_2"/>
    <property type="match status" value="1"/>
</dbReference>
<dbReference type="InterPro" id="IPR015358">
    <property type="entry name" value="Tscrpt_reg_MerR_DNA-bd"/>
</dbReference>
<evidence type="ECO:0000313" key="7">
    <source>
        <dbReference type="EMBL" id="SEJ70939.1"/>
    </source>
</evidence>
<dbReference type="GO" id="GO:0003677">
    <property type="term" value="F:DNA binding"/>
    <property type="evidence" value="ECO:0007669"/>
    <property type="project" value="UniProtKB-KW"/>
</dbReference>
<accession>A0A975ZNY6</accession>
<dbReference type="SMART" id="SM00422">
    <property type="entry name" value="HTH_MERR"/>
    <property type="match status" value="1"/>
</dbReference>
<dbReference type="PANTHER" id="PTHR30204">
    <property type="entry name" value="REDOX-CYCLING DRUG-SENSING TRANSCRIPTIONAL ACTIVATOR SOXR"/>
    <property type="match status" value="1"/>
</dbReference>
<keyword evidence="3" id="KW-0805">Transcription regulation</keyword>
<keyword evidence="5" id="KW-0804">Transcription</keyword>
<keyword evidence="2" id="KW-0963">Cytoplasm</keyword>
<keyword evidence="4" id="KW-0238">DNA-binding</keyword>
<dbReference type="CDD" id="cd01108">
    <property type="entry name" value="HTH_CueR"/>
    <property type="match status" value="1"/>
</dbReference>
<comment type="caution">
    <text evidence="7">The sequence shown here is derived from an EMBL/GenBank/DDBJ whole genome shotgun (WGS) entry which is preliminary data.</text>
</comment>
<dbReference type="AlphaFoldDB" id="A0A975ZNY6"/>
<keyword evidence="8" id="KW-1185">Reference proteome</keyword>
<protein>
    <submittedName>
        <fullName evidence="7">Cu(I)-responsive transcriptional regulator</fullName>
    </submittedName>
</protein>
<evidence type="ECO:0000256" key="5">
    <source>
        <dbReference type="ARBA" id="ARBA00023163"/>
    </source>
</evidence>
<feature type="domain" description="HTH merR-type" evidence="6">
    <location>
        <begin position="1"/>
        <end position="68"/>
    </location>
</feature>
<dbReference type="RefSeq" id="WP_048535064.1">
    <property type="nucleotide sequence ID" value="NZ_CATLQZ010000007.1"/>
</dbReference>
<dbReference type="SUPFAM" id="SSF46955">
    <property type="entry name" value="Putative DNA-binding domain"/>
    <property type="match status" value="1"/>
</dbReference>
<dbReference type="Pfam" id="PF09278">
    <property type="entry name" value="MerR-DNA-bind"/>
    <property type="match status" value="1"/>
</dbReference>
<proteinExistence type="predicted"/>
<evidence type="ECO:0000256" key="1">
    <source>
        <dbReference type="ARBA" id="ARBA00004496"/>
    </source>
</evidence>
<dbReference type="InterPro" id="IPR011789">
    <property type="entry name" value="CueR"/>
</dbReference>
<evidence type="ECO:0000313" key="8">
    <source>
        <dbReference type="Proteomes" id="UP000182932"/>
    </source>
</evidence>
<dbReference type="EMBL" id="FNYY01000009">
    <property type="protein sequence ID" value="SEJ70939.1"/>
    <property type="molecule type" value="Genomic_DNA"/>
</dbReference>
<comment type="subcellular location">
    <subcellularLocation>
        <location evidence="1">Cytoplasm</location>
    </subcellularLocation>
</comment>
<sequence length="139" mass="15432">MNIGDVAALSGLPAKTIRYYEDIGLVKPLRSANGYRSFRESDAHKLAFLGRARALGFSIEDCRNLMALYEDEHRASAEVKDIAEHHLERIDSKIAELKEMRATLAHLVDACAGDHRPDCPILADLAKEQSGEDRLENTA</sequence>
<dbReference type="InterPro" id="IPR047057">
    <property type="entry name" value="MerR_fam"/>
</dbReference>
<evidence type="ECO:0000256" key="2">
    <source>
        <dbReference type="ARBA" id="ARBA00022490"/>
    </source>
</evidence>
<organism evidence="7 8">
    <name type="scientific">Marinovum algicola</name>
    <dbReference type="NCBI Taxonomy" id="42444"/>
    <lineage>
        <taxon>Bacteria</taxon>
        <taxon>Pseudomonadati</taxon>
        <taxon>Pseudomonadota</taxon>
        <taxon>Alphaproteobacteria</taxon>
        <taxon>Rhodobacterales</taxon>
        <taxon>Roseobacteraceae</taxon>
        <taxon>Marinovum</taxon>
    </lineage>
</organism>
<dbReference type="GO" id="GO:0005507">
    <property type="term" value="F:copper ion binding"/>
    <property type="evidence" value="ECO:0007669"/>
    <property type="project" value="InterPro"/>
</dbReference>
<evidence type="ECO:0000259" key="6">
    <source>
        <dbReference type="PROSITE" id="PS50937"/>
    </source>
</evidence>
<name>A0A975ZNY6_9RHOB</name>
<evidence type="ECO:0000256" key="3">
    <source>
        <dbReference type="ARBA" id="ARBA00023015"/>
    </source>
</evidence>
<dbReference type="InterPro" id="IPR009061">
    <property type="entry name" value="DNA-bd_dom_put_sf"/>
</dbReference>
<dbReference type="GO" id="GO:0045893">
    <property type="term" value="P:positive regulation of DNA-templated transcription"/>
    <property type="evidence" value="ECO:0007669"/>
    <property type="project" value="InterPro"/>
</dbReference>
<dbReference type="PRINTS" id="PR00040">
    <property type="entry name" value="HTHMERR"/>
</dbReference>
<dbReference type="Pfam" id="PF00376">
    <property type="entry name" value="MerR"/>
    <property type="match status" value="1"/>
</dbReference>
<dbReference type="Gene3D" id="1.10.1660.10">
    <property type="match status" value="1"/>
</dbReference>
<dbReference type="GO" id="GO:0005737">
    <property type="term" value="C:cytoplasm"/>
    <property type="evidence" value="ECO:0007669"/>
    <property type="project" value="UniProtKB-SubCell"/>
</dbReference>
<evidence type="ECO:0000256" key="4">
    <source>
        <dbReference type="ARBA" id="ARBA00023125"/>
    </source>
</evidence>
<dbReference type="Proteomes" id="UP000182932">
    <property type="component" value="Unassembled WGS sequence"/>
</dbReference>
<dbReference type="GO" id="GO:0003700">
    <property type="term" value="F:DNA-binding transcription factor activity"/>
    <property type="evidence" value="ECO:0007669"/>
    <property type="project" value="InterPro"/>
</dbReference>